<gene>
    <name evidence="2" type="ordered locus">Haur_2258</name>
</gene>
<proteinExistence type="predicted"/>
<dbReference type="EMBL" id="CP000875">
    <property type="protein sequence ID" value="ABX04898.1"/>
    <property type="molecule type" value="Genomic_DNA"/>
</dbReference>
<evidence type="ECO:0000313" key="2">
    <source>
        <dbReference type="EMBL" id="ABX04898.1"/>
    </source>
</evidence>
<dbReference type="PANTHER" id="PTHR11319:SF35">
    <property type="entry name" value="OUTER MEMBRANE PROTEIN PMPC-RELATED"/>
    <property type="match status" value="1"/>
</dbReference>
<dbReference type="HOGENOM" id="CLU_021408_1_0_0"/>
<dbReference type="InterPro" id="IPR011050">
    <property type="entry name" value="Pectin_lyase_fold/virulence"/>
</dbReference>
<evidence type="ECO:0000313" key="3">
    <source>
        <dbReference type="Proteomes" id="UP000000787"/>
    </source>
</evidence>
<dbReference type="Proteomes" id="UP000000787">
    <property type="component" value="Chromosome"/>
</dbReference>
<evidence type="ECO:0008006" key="4">
    <source>
        <dbReference type="Google" id="ProtNLM"/>
    </source>
</evidence>
<dbReference type="BioCyc" id="HAUR316274:GHYA-2286-MONOMER"/>
<accession>A9AXT2</accession>
<feature type="signal peptide" evidence="1">
    <location>
        <begin position="1"/>
        <end position="28"/>
    </location>
</feature>
<dbReference type="eggNOG" id="COG3210">
    <property type="taxonomic scope" value="Bacteria"/>
</dbReference>
<sequence length="530" mass="54916">MLRRKKILLSGLIMLGLGLVWDSRPVAADSVVVGTGTPASCNEAAFDAGLAQLFPGEQAPGGTLTFNCGPNPHTIVLTSQKFLHDGSVIDGGGKITLSGGNTTRIFWVSQQARVEIQRIILTNGNAQHSGAIFAEPNWSGEFTNLALNQVTIKHSQATTFGGGIGAQHTNLSLIDSLIEANRSSGSGGGVSFNTGNLTIRNSKFSTNKAETEGAGLEAWTANLDISQTNFELNELQGREHTDFGGGLVIQQSYGVFQGGRIWSNIAGQGGGIYLRGGSTIEFNASKIADNVAFNEGAGGYITANSSLTFKNGIIDQNLSAVAGGGIANQGGLLIERSTLTNNEALQSDGGALDNTGVAVLRYSTLAKNKAQRGAGLNNRPNSTLVIDRVTMTANNAEIAGGGIYHAGTLFTVDNSILTYNNAPAGAQCGYASQVPSMSFSMWSDGSCGTQTIDGNKPFTGPSLRPLGWYGGPTPTYLPLSHSASTDAGSCSSSAVTDQRGLAGFVGAACDMGAVESGSLWYQVALPMTIK</sequence>
<name>A9AXT2_HERA2</name>
<feature type="chain" id="PRO_5002732227" description="Polymorphic outer membrane protein" evidence="1">
    <location>
        <begin position="29"/>
        <end position="530"/>
    </location>
</feature>
<organism evidence="2 3">
    <name type="scientific">Herpetosiphon aurantiacus (strain ATCC 23779 / DSM 785 / 114-95)</name>
    <dbReference type="NCBI Taxonomy" id="316274"/>
    <lineage>
        <taxon>Bacteria</taxon>
        <taxon>Bacillati</taxon>
        <taxon>Chloroflexota</taxon>
        <taxon>Chloroflexia</taxon>
        <taxon>Herpetosiphonales</taxon>
        <taxon>Herpetosiphonaceae</taxon>
        <taxon>Herpetosiphon</taxon>
    </lineage>
</organism>
<dbReference type="AlphaFoldDB" id="A9AXT2"/>
<evidence type="ECO:0000256" key="1">
    <source>
        <dbReference type="SAM" id="SignalP"/>
    </source>
</evidence>
<dbReference type="PANTHER" id="PTHR11319">
    <property type="entry name" value="G PROTEIN-COUPLED RECEPTOR-RELATED"/>
    <property type="match status" value="1"/>
</dbReference>
<keyword evidence="1" id="KW-0732">Signal</keyword>
<dbReference type="STRING" id="316274.Haur_2258"/>
<keyword evidence="3" id="KW-1185">Reference proteome</keyword>
<dbReference type="InterPro" id="IPR059226">
    <property type="entry name" value="Choice_anch_Q_dom"/>
</dbReference>
<dbReference type="InParanoid" id="A9AXT2"/>
<protein>
    <recommendedName>
        <fullName evidence="4">Polymorphic outer membrane protein</fullName>
    </recommendedName>
</protein>
<dbReference type="KEGG" id="hau:Haur_2258"/>
<dbReference type="SUPFAM" id="SSF51126">
    <property type="entry name" value="Pectin lyase-like"/>
    <property type="match status" value="2"/>
</dbReference>
<reference evidence="2 3" key="1">
    <citation type="journal article" date="2011" name="Stand. Genomic Sci.">
        <title>Complete genome sequence of the filamentous gliding predatory bacterium Herpetosiphon aurantiacus type strain (114-95(T)).</title>
        <authorList>
            <person name="Kiss H."/>
            <person name="Nett M."/>
            <person name="Domin N."/>
            <person name="Martin K."/>
            <person name="Maresca J.A."/>
            <person name="Copeland A."/>
            <person name="Lapidus A."/>
            <person name="Lucas S."/>
            <person name="Berry K.W."/>
            <person name="Glavina Del Rio T."/>
            <person name="Dalin E."/>
            <person name="Tice H."/>
            <person name="Pitluck S."/>
            <person name="Richardson P."/>
            <person name="Bruce D."/>
            <person name="Goodwin L."/>
            <person name="Han C."/>
            <person name="Detter J.C."/>
            <person name="Schmutz J."/>
            <person name="Brettin T."/>
            <person name="Land M."/>
            <person name="Hauser L."/>
            <person name="Kyrpides N.C."/>
            <person name="Ivanova N."/>
            <person name="Goker M."/>
            <person name="Woyke T."/>
            <person name="Klenk H.P."/>
            <person name="Bryant D.A."/>
        </authorList>
    </citation>
    <scope>NUCLEOTIDE SEQUENCE [LARGE SCALE GENOMIC DNA]</scope>
    <source>
        <strain evidence="3">ATCC 23779 / DSM 785 / 114-95</strain>
    </source>
</reference>
<dbReference type="NCBIfam" id="NF041518">
    <property type="entry name" value="choice_anch_Q"/>
    <property type="match status" value="1"/>
</dbReference>